<dbReference type="eggNOG" id="ENOG50333M7">
    <property type="taxonomic scope" value="Bacteria"/>
</dbReference>
<dbReference type="InterPro" id="IPR038559">
    <property type="entry name" value="XkdN-like_sf"/>
</dbReference>
<dbReference type="InterPro" id="IPR014986">
    <property type="entry name" value="XkdN-like"/>
</dbReference>
<dbReference type="Gene3D" id="3.30.2220.30">
    <property type="match status" value="1"/>
</dbReference>
<organism evidence="1 2">
    <name type="scientific">Veillonella montpellierensis DNF00314</name>
    <dbReference type="NCBI Taxonomy" id="1401067"/>
    <lineage>
        <taxon>Bacteria</taxon>
        <taxon>Bacillati</taxon>
        <taxon>Bacillota</taxon>
        <taxon>Negativicutes</taxon>
        <taxon>Veillonellales</taxon>
        <taxon>Veillonellaceae</taxon>
        <taxon>Veillonella</taxon>
    </lineage>
</organism>
<evidence type="ECO:0008006" key="3">
    <source>
        <dbReference type="Google" id="ProtNLM"/>
    </source>
</evidence>
<dbReference type="Pfam" id="PF08890">
    <property type="entry name" value="Phage_TAC_5"/>
    <property type="match status" value="1"/>
</dbReference>
<dbReference type="EMBL" id="JRNT01000005">
    <property type="protein sequence ID" value="KGF48075.1"/>
    <property type="molecule type" value="Genomic_DNA"/>
</dbReference>
<sequence>MSISINELIAKREEINARKAQKLTIETSIGEVVAKKPTASIMAEALGLESNNDQYVVYNCIIEPNLKDKELQQAYECVEPMDIVDKVFDVGEVKAVSTVLIESVGAGKKLNHAIIGEAKK</sequence>
<comment type="caution">
    <text evidence="1">The sequence shown here is derived from an EMBL/GenBank/DDBJ whole genome shotgun (WGS) entry which is preliminary data.</text>
</comment>
<dbReference type="RefSeq" id="WP_038150915.1">
    <property type="nucleotide sequence ID" value="NZ_JRNT01000005.1"/>
</dbReference>
<accession>A0A096AMN1</accession>
<gene>
    <name evidence="1" type="ORF">HMPREF0872_00250</name>
</gene>
<dbReference type="Proteomes" id="UP000029628">
    <property type="component" value="Unassembled WGS sequence"/>
</dbReference>
<dbReference type="AlphaFoldDB" id="A0A096AMN1"/>
<evidence type="ECO:0000313" key="2">
    <source>
        <dbReference type="Proteomes" id="UP000029628"/>
    </source>
</evidence>
<proteinExistence type="predicted"/>
<keyword evidence="2" id="KW-1185">Reference proteome</keyword>
<protein>
    <recommendedName>
        <fullName evidence="3">Phage XkdN-like protein</fullName>
    </recommendedName>
</protein>
<reference evidence="1 2" key="1">
    <citation type="submission" date="2014-07" db="EMBL/GenBank/DDBJ databases">
        <authorList>
            <person name="McCorrison J."/>
            <person name="Sanka R."/>
            <person name="Torralba M."/>
            <person name="Gillis M."/>
            <person name="Haft D.H."/>
            <person name="Methe B."/>
            <person name="Sutton G."/>
            <person name="Nelson K.E."/>
        </authorList>
    </citation>
    <scope>NUCLEOTIDE SEQUENCE [LARGE SCALE GENOMIC DNA]</scope>
    <source>
        <strain evidence="1 2">DNF00314</strain>
    </source>
</reference>
<evidence type="ECO:0000313" key="1">
    <source>
        <dbReference type="EMBL" id="KGF48075.1"/>
    </source>
</evidence>
<name>A0A096AMN1_9FIRM</name>